<dbReference type="Gene3D" id="3.30.470.10">
    <property type="match status" value="1"/>
</dbReference>
<accession>M4VCZ8</accession>
<proteinExistence type="inferred from homology"/>
<sequence length="356" mass="39479">MKTTISIEKTKSERTRHPEDQLGFGKYFADHMFIAEYSEGSWKEARIVPYGPLSLDPGASVFHYGQALFEGMKAFRGQNDRIHLFRPDFHVRRLAHGAEKLCMPSVPAELFTEAVEALVKVDSSWIPKSEGSALYLRPTLIGTESFLGVRPSQKYLFFIITSPVGPYYSEGFNPVKIWIERSRVRAAVGGLGDIKAGANYAASLAASTAAKKKDFAQVLWLDSMERKYIEEVGTMNVFFKINDEVITPALNGSILAGATRDCVIQLLKSWNIPVTERKISIDEVFDAHKTGQLKEVFGSGTAAVVSSVGELADQDHRITINNNQVGDLTKKLLNEITSIQLGKKSDPFGWVKVLES</sequence>
<dbReference type="InterPro" id="IPR036038">
    <property type="entry name" value="Aminotransferase-like"/>
</dbReference>
<dbReference type="RefSeq" id="WP_015470401.1">
    <property type="nucleotide sequence ID" value="NC_020813.1"/>
</dbReference>
<keyword evidence="10" id="KW-0808">Transferase</keyword>
<dbReference type="InterPro" id="IPR033939">
    <property type="entry name" value="BCAT_family"/>
</dbReference>
<comment type="catalytic activity">
    <reaction evidence="14">
        <text>L-isoleucine + 2-oxoglutarate = (S)-3-methyl-2-oxopentanoate + L-glutamate</text>
        <dbReference type="Rhea" id="RHEA:24801"/>
        <dbReference type="ChEBI" id="CHEBI:16810"/>
        <dbReference type="ChEBI" id="CHEBI:29985"/>
        <dbReference type="ChEBI" id="CHEBI:35146"/>
        <dbReference type="ChEBI" id="CHEBI:58045"/>
        <dbReference type="EC" id="2.6.1.42"/>
    </reaction>
</comment>
<dbReference type="NCBIfam" id="TIGR01123">
    <property type="entry name" value="ilvE_II"/>
    <property type="match status" value="1"/>
</dbReference>
<dbReference type="OrthoDB" id="5288709at2"/>
<dbReference type="AlphaFoldDB" id="M4VCZ8"/>
<protein>
    <recommendedName>
        <fullName evidence="7">branched-chain-amino-acid transaminase</fullName>
        <ecNumber evidence="7">2.6.1.42</ecNumber>
    </recommendedName>
</protein>
<dbReference type="UniPathway" id="UPA00048">
    <property type="reaction ID" value="UER00073"/>
</dbReference>
<keyword evidence="9" id="KW-0028">Amino-acid biosynthesis</keyword>
<evidence type="ECO:0000256" key="13">
    <source>
        <dbReference type="ARBA" id="ARBA00048212"/>
    </source>
</evidence>
<dbReference type="SUPFAM" id="SSF56752">
    <property type="entry name" value="D-aminoacid aminotransferase-like PLP-dependent enzymes"/>
    <property type="match status" value="1"/>
</dbReference>
<organism evidence="17 18">
    <name type="scientific">Pseudobdellovibrio exovorus JSS</name>
    <dbReference type="NCBI Taxonomy" id="1184267"/>
    <lineage>
        <taxon>Bacteria</taxon>
        <taxon>Pseudomonadati</taxon>
        <taxon>Bdellovibrionota</taxon>
        <taxon>Bdellovibrionia</taxon>
        <taxon>Bdellovibrionales</taxon>
        <taxon>Pseudobdellovibrionaceae</taxon>
        <taxon>Pseudobdellovibrio</taxon>
    </lineage>
</organism>
<comment type="function">
    <text evidence="2">Acts on leucine, isoleucine and valine.</text>
</comment>
<comment type="catalytic activity">
    <reaction evidence="13">
        <text>L-valine + 2-oxoglutarate = 3-methyl-2-oxobutanoate + L-glutamate</text>
        <dbReference type="Rhea" id="RHEA:24813"/>
        <dbReference type="ChEBI" id="CHEBI:11851"/>
        <dbReference type="ChEBI" id="CHEBI:16810"/>
        <dbReference type="ChEBI" id="CHEBI:29985"/>
        <dbReference type="ChEBI" id="CHEBI:57762"/>
        <dbReference type="EC" id="2.6.1.42"/>
    </reaction>
</comment>
<dbReference type="STRING" id="1184267.A11Q_1695"/>
<dbReference type="PANTHER" id="PTHR11825">
    <property type="entry name" value="SUBGROUP IIII AMINOTRANSFERASE"/>
    <property type="match status" value="1"/>
</dbReference>
<dbReference type="PANTHER" id="PTHR11825:SF44">
    <property type="entry name" value="BRANCHED-CHAIN-AMINO-ACID AMINOTRANSFERASE"/>
    <property type="match status" value="1"/>
</dbReference>
<evidence type="ECO:0000256" key="10">
    <source>
        <dbReference type="ARBA" id="ARBA00022679"/>
    </source>
</evidence>
<evidence type="ECO:0000256" key="7">
    <source>
        <dbReference type="ARBA" id="ARBA00013053"/>
    </source>
</evidence>
<dbReference type="InterPro" id="IPR043131">
    <property type="entry name" value="BCAT-like_N"/>
</dbReference>
<evidence type="ECO:0000256" key="3">
    <source>
        <dbReference type="ARBA" id="ARBA00004824"/>
    </source>
</evidence>
<dbReference type="CDD" id="cd01557">
    <property type="entry name" value="BCAT_beta_family"/>
    <property type="match status" value="1"/>
</dbReference>
<dbReference type="HOGENOM" id="CLU_031922_0_2_7"/>
<comment type="catalytic activity">
    <reaction evidence="15">
        <text>L-leucine + 2-oxoglutarate = 4-methyl-2-oxopentanoate + L-glutamate</text>
        <dbReference type="Rhea" id="RHEA:18321"/>
        <dbReference type="ChEBI" id="CHEBI:16810"/>
        <dbReference type="ChEBI" id="CHEBI:17865"/>
        <dbReference type="ChEBI" id="CHEBI:29985"/>
        <dbReference type="ChEBI" id="CHEBI:57427"/>
        <dbReference type="EC" id="2.6.1.42"/>
    </reaction>
</comment>
<dbReference type="EMBL" id="CP003537">
    <property type="protein sequence ID" value="AGH95911.1"/>
    <property type="molecule type" value="Genomic_DNA"/>
</dbReference>
<dbReference type="PIRSF" id="PIRSF006468">
    <property type="entry name" value="BCAT1"/>
    <property type="match status" value="1"/>
</dbReference>
<comment type="cofactor">
    <cofactor evidence="1">
        <name>pyridoxal 5'-phosphate</name>
        <dbReference type="ChEBI" id="CHEBI:597326"/>
    </cofactor>
</comment>
<evidence type="ECO:0000256" key="8">
    <source>
        <dbReference type="ARBA" id="ARBA00022576"/>
    </source>
</evidence>
<feature type="modified residue" description="N6-(pyridoxal phosphate)lysine" evidence="16">
    <location>
        <position position="195"/>
    </location>
</feature>
<comment type="pathway">
    <text evidence="5">Amino-acid biosynthesis; L-leucine biosynthesis; L-leucine from 3-methyl-2-oxobutanoate: step 4/4.</text>
</comment>
<dbReference type="EC" id="2.6.1.42" evidence="7"/>
<evidence type="ECO:0000313" key="18">
    <source>
        <dbReference type="Proteomes" id="UP000012040"/>
    </source>
</evidence>
<keyword evidence="18" id="KW-1185">Reference proteome</keyword>
<dbReference type="NCBIfam" id="NF009897">
    <property type="entry name" value="PRK13357.1"/>
    <property type="match status" value="1"/>
</dbReference>
<evidence type="ECO:0000256" key="6">
    <source>
        <dbReference type="ARBA" id="ARBA00009320"/>
    </source>
</evidence>
<evidence type="ECO:0000256" key="14">
    <source>
        <dbReference type="ARBA" id="ARBA00048798"/>
    </source>
</evidence>
<dbReference type="Gene3D" id="3.20.10.10">
    <property type="entry name" value="D-amino Acid Aminotransferase, subunit A, domain 2"/>
    <property type="match status" value="1"/>
</dbReference>
<dbReference type="UniPathway" id="UPA00049">
    <property type="reaction ID" value="UER00062"/>
</dbReference>
<evidence type="ECO:0000256" key="12">
    <source>
        <dbReference type="ARBA" id="ARBA00023304"/>
    </source>
</evidence>
<dbReference type="GO" id="GO:0004084">
    <property type="term" value="F:branched-chain-amino-acid transaminase activity"/>
    <property type="evidence" value="ECO:0007669"/>
    <property type="project" value="UniProtKB-EC"/>
</dbReference>
<dbReference type="GO" id="GO:0009097">
    <property type="term" value="P:isoleucine biosynthetic process"/>
    <property type="evidence" value="ECO:0007669"/>
    <property type="project" value="UniProtKB-UniPathway"/>
</dbReference>
<evidence type="ECO:0000256" key="16">
    <source>
        <dbReference type="PIRSR" id="PIRSR006468-1"/>
    </source>
</evidence>
<dbReference type="PATRIC" id="fig|1184267.3.peg.1716"/>
<evidence type="ECO:0000256" key="1">
    <source>
        <dbReference type="ARBA" id="ARBA00001933"/>
    </source>
</evidence>
<comment type="similarity">
    <text evidence="6">Belongs to the class-IV pyridoxal-phosphate-dependent aminotransferase family.</text>
</comment>
<dbReference type="GO" id="GO:0009098">
    <property type="term" value="P:L-leucine biosynthetic process"/>
    <property type="evidence" value="ECO:0007669"/>
    <property type="project" value="UniProtKB-UniPathway"/>
</dbReference>
<dbReference type="InterPro" id="IPR005786">
    <property type="entry name" value="B_amino_transII"/>
</dbReference>
<keyword evidence="11" id="KW-0663">Pyridoxal phosphate</keyword>
<evidence type="ECO:0000256" key="5">
    <source>
        <dbReference type="ARBA" id="ARBA00005072"/>
    </source>
</evidence>
<dbReference type="Proteomes" id="UP000012040">
    <property type="component" value="Chromosome"/>
</dbReference>
<evidence type="ECO:0000256" key="15">
    <source>
        <dbReference type="ARBA" id="ARBA00049229"/>
    </source>
</evidence>
<comment type="pathway">
    <text evidence="4">Amino-acid biosynthesis; L-valine biosynthesis; L-valine from pyruvate: step 4/4.</text>
</comment>
<keyword evidence="12" id="KW-0100">Branched-chain amino acid biosynthesis</keyword>
<evidence type="ECO:0000256" key="2">
    <source>
        <dbReference type="ARBA" id="ARBA00003109"/>
    </source>
</evidence>
<evidence type="ECO:0000256" key="4">
    <source>
        <dbReference type="ARBA" id="ARBA00004931"/>
    </source>
</evidence>
<dbReference type="InterPro" id="IPR001544">
    <property type="entry name" value="Aminotrans_IV"/>
</dbReference>
<gene>
    <name evidence="17" type="ORF">A11Q_1695</name>
</gene>
<reference evidence="17 18" key="1">
    <citation type="journal article" date="2013" name="ISME J.">
        <title>By their genes ye shall know them: genomic signatures of predatory bacteria.</title>
        <authorList>
            <person name="Pasternak Z."/>
            <person name="Pietrokovski S."/>
            <person name="Rotem O."/>
            <person name="Gophna U."/>
            <person name="Lurie-Weinberger M.N."/>
            <person name="Jurkevitch E."/>
        </authorList>
    </citation>
    <scope>NUCLEOTIDE SEQUENCE [LARGE SCALE GENOMIC DNA]</scope>
    <source>
        <strain evidence="17 18">JSS</strain>
    </source>
</reference>
<dbReference type="eggNOG" id="COG0115">
    <property type="taxonomic scope" value="Bacteria"/>
</dbReference>
<evidence type="ECO:0000313" key="17">
    <source>
        <dbReference type="EMBL" id="AGH95911.1"/>
    </source>
</evidence>
<comment type="pathway">
    <text evidence="3">Amino-acid biosynthesis; L-isoleucine biosynthesis; L-isoleucine from 2-oxobutanoate: step 4/4.</text>
</comment>
<name>M4VCZ8_9BACT</name>
<dbReference type="GO" id="GO:0009099">
    <property type="term" value="P:L-valine biosynthetic process"/>
    <property type="evidence" value="ECO:0007669"/>
    <property type="project" value="UniProtKB-UniPathway"/>
</dbReference>
<evidence type="ECO:0000256" key="9">
    <source>
        <dbReference type="ARBA" id="ARBA00022605"/>
    </source>
</evidence>
<dbReference type="UniPathway" id="UPA00047">
    <property type="reaction ID" value="UER00058"/>
</dbReference>
<dbReference type="KEGG" id="bex:A11Q_1695"/>
<dbReference type="InterPro" id="IPR043132">
    <property type="entry name" value="BCAT-like_C"/>
</dbReference>
<keyword evidence="8" id="KW-0032">Aminotransferase</keyword>
<dbReference type="Pfam" id="PF01063">
    <property type="entry name" value="Aminotran_4"/>
    <property type="match status" value="1"/>
</dbReference>
<evidence type="ECO:0000256" key="11">
    <source>
        <dbReference type="ARBA" id="ARBA00022898"/>
    </source>
</evidence>